<keyword evidence="2" id="KW-0472">Membrane</keyword>
<comment type="caution">
    <text evidence="3">The sequence shown here is derived from an EMBL/GenBank/DDBJ whole genome shotgun (WGS) entry which is preliminary data.</text>
</comment>
<dbReference type="InterPro" id="IPR021403">
    <property type="entry name" value="DUF3043"/>
</dbReference>
<organism evidence="3 4">
    <name type="scientific">Actinoallomurus spadix</name>
    <dbReference type="NCBI Taxonomy" id="79912"/>
    <lineage>
        <taxon>Bacteria</taxon>
        <taxon>Bacillati</taxon>
        <taxon>Actinomycetota</taxon>
        <taxon>Actinomycetes</taxon>
        <taxon>Streptosporangiales</taxon>
        <taxon>Thermomonosporaceae</taxon>
        <taxon>Actinoallomurus</taxon>
    </lineage>
</organism>
<feature type="transmembrane region" description="Helical" evidence="2">
    <location>
        <begin position="115"/>
        <end position="134"/>
    </location>
</feature>
<evidence type="ECO:0000256" key="1">
    <source>
        <dbReference type="SAM" id="MobiDB-lite"/>
    </source>
</evidence>
<accession>A0ABN0W4Z3</accession>
<name>A0ABN0W4Z3_9ACTN</name>
<dbReference type="Pfam" id="PF11241">
    <property type="entry name" value="DUF3043"/>
    <property type="match status" value="1"/>
</dbReference>
<feature type="compositionally biased region" description="Basic and acidic residues" evidence="1">
    <location>
        <begin position="59"/>
        <end position="94"/>
    </location>
</feature>
<proteinExistence type="predicted"/>
<keyword evidence="4" id="KW-1185">Reference proteome</keyword>
<protein>
    <submittedName>
        <fullName evidence="3">DUF3043 domain-containing protein</fullName>
    </submittedName>
</protein>
<evidence type="ECO:0000313" key="3">
    <source>
        <dbReference type="EMBL" id="GAA0325230.1"/>
    </source>
</evidence>
<feature type="region of interest" description="Disordered" evidence="1">
    <location>
        <begin position="16"/>
        <end position="94"/>
    </location>
</feature>
<evidence type="ECO:0000313" key="4">
    <source>
        <dbReference type="Proteomes" id="UP001501822"/>
    </source>
</evidence>
<reference evidence="3 4" key="1">
    <citation type="journal article" date="2019" name="Int. J. Syst. Evol. Microbiol.">
        <title>The Global Catalogue of Microorganisms (GCM) 10K type strain sequencing project: providing services to taxonomists for standard genome sequencing and annotation.</title>
        <authorList>
            <consortium name="The Broad Institute Genomics Platform"/>
            <consortium name="The Broad Institute Genome Sequencing Center for Infectious Disease"/>
            <person name="Wu L."/>
            <person name="Ma J."/>
        </authorList>
    </citation>
    <scope>NUCLEOTIDE SEQUENCE [LARGE SCALE GENOMIC DNA]</scope>
    <source>
        <strain evidence="3 4">JCM 3146</strain>
    </source>
</reference>
<feature type="transmembrane region" description="Helical" evidence="2">
    <location>
        <begin position="140"/>
        <end position="158"/>
    </location>
</feature>
<dbReference type="Proteomes" id="UP001501822">
    <property type="component" value="Unassembled WGS sequence"/>
</dbReference>
<evidence type="ECO:0000256" key="2">
    <source>
        <dbReference type="SAM" id="Phobius"/>
    </source>
</evidence>
<dbReference type="EMBL" id="BAAABM010000007">
    <property type="protein sequence ID" value="GAA0325230.1"/>
    <property type="molecule type" value="Genomic_DNA"/>
</dbReference>
<keyword evidence="2" id="KW-0812">Transmembrane</keyword>
<keyword evidence="2" id="KW-1133">Transmembrane helix</keyword>
<gene>
    <name evidence="3" type="ORF">GCM10010151_13950</name>
</gene>
<sequence>MFAASAGRLICVFRRRTDTATEEPSATPEVAKSGGKGRPTPKRREAERRNRQPITAPKSRKEAYAQARERQARDRQKVKEGLARGDDRYLPKRDQGPARRLARDFVDSRRTFGEYFMYLTLLILLLAMVAPLTIKAYVYQFGWPVMLVLIIGESIYLGRRVKKLAQERCPDDNLRGLGFYTATRSMQIRRFRMPQPRLKPGQKDQV</sequence>